<reference evidence="2" key="2">
    <citation type="submission" date="2021-08" db="EMBL/GenBank/DDBJ databases">
        <authorList>
            <person name="Eriksson T."/>
        </authorList>
    </citation>
    <scope>NUCLEOTIDE SEQUENCE</scope>
    <source>
        <strain evidence="2">Stoneville</strain>
        <tissue evidence="2">Whole head</tissue>
    </source>
</reference>
<gene>
    <name evidence="2" type="ORF">GEV33_001178</name>
</gene>
<reference evidence="2" key="1">
    <citation type="journal article" date="2020" name="J Insects Food Feed">
        <title>The yellow mealworm (Tenebrio molitor) genome: a resource for the emerging insects as food and feed industry.</title>
        <authorList>
            <person name="Eriksson T."/>
            <person name="Andere A."/>
            <person name="Kelstrup H."/>
            <person name="Emery V."/>
            <person name="Picard C."/>
        </authorList>
    </citation>
    <scope>NUCLEOTIDE SEQUENCE</scope>
    <source>
        <strain evidence="2">Stoneville</strain>
        <tissue evidence="2">Whole head</tissue>
    </source>
</reference>
<accession>A0A8J6HY56</accession>
<proteinExistence type="predicted"/>
<sequence length="124" mass="14551">MEQAKLRFLKIIYEWPTFGSTFFEVKQTTEPTYPDIILIGINKQGVNILHPQTKDVLATHEFSELSNWSSGNTYFHLTIGNIMRKTKLLCETSQGYKMDDLITSYTDYIRNSTMKEKEREKFIL</sequence>
<evidence type="ECO:0000313" key="2">
    <source>
        <dbReference type="EMBL" id="KAH0821613.1"/>
    </source>
</evidence>
<dbReference type="SUPFAM" id="SSF50729">
    <property type="entry name" value="PH domain-like"/>
    <property type="match status" value="1"/>
</dbReference>
<keyword evidence="3" id="KW-1185">Reference proteome</keyword>
<dbReference type="InterPro" id="IPR041794">
    <property type="entry name" value="MyoVII_FERM_C2"/>
</dbReference>
<dbReference type="EMBL" id="JABDTM020007117">
    <property type="protein sequence ID" value="KAH0821613.1"/>
    <property type="molecule type" value="Genomic_DNA"/>
</dbReference>
<dbReference type="InterPro" id="IPR000299">
    <property type="entry name" value="FERM_domain"/>
</dbReference>
<dbReference type="InterPro" id="IPR002404">
    <property type="entry name" value="IRS_PTB"/>
</dbReference>
<comment type="caution">
    <text evidence="2">The sequence shown here is derived from an EMBL/GenBank/DDBJ whole genome shotgun (WGS) entry which is preliminary data.</text>
</comment>
<dbReference type="Gene3D" id="2.30.29.30">
    <property type="entry name" value="Pleckstrin-homology domain (PH domain)/Phosphotyrosine-binding domain (PTB)"/>
    <property type="match status" value="1"/>
</dbReference>
<name>A0A8J6HY56_TENMO</name>
<dbReference type="PANTHER" id="PTHR22692">
    <property type="entry name" value="MYOSIN VII, XV"/>
    <property type="match status" value="1"/>
</dbReference>
<dbReference type="PROSITE" id="PS50057">
    <property type="entry name" value="FERM_3"/>
    <property type="match status" value="1"/>
</dbReference>
<dbReference type="Proteomes" id="UP000719412">
    <property type="component" value="Unassembled WGS sequence"/>
</dbReference>
<dbReference type="InterPro" id="IPR011993">
    <property type="entry name" value="PH-like_dom_sf"/>
</dbReference>
<dbReference type="Pfam" id="PF02174">
    <property type="entry name" value="IRS"/>
    <property type="match status" value="1"/>
</dbReference>
<dbReference type="InterPro" id="IPR051567">
    <property type="entry name" value="Unconventional_Myosin_ATPase"/>
</dbReference>
<dbReference type="PANTHER" id="PTHR22692:SF33">
    <property type="entry name" value="MYOSIN"/>
    <property type="match status" value="1"/>
</dbReference>
<dbReference type="AlphaFoldDB" id="A0A8J6HY56"/>
<feature type="domain" description="FERM" evidence="1">
    <location>
        <begin position="1"/>
        <end position="113"/>
    </location>
</feature>
<organism evidence="2 3">
    <name type="scientific">Tenebrio molitor</name>
    <name type="common">Yellow mealworm beetle</name>
    <dbReference type="NCBI Taxonomy" id="7067"/>
    <lineage>
        <taxon>Eukaryota</taxon>
        <taxon>Metazoa</taxon>
        <taxon>Ecdysozoa</taxon>
        <taxon>Arthropoda</taxon>
        <taxon>Hexapoda</taxon>
        <taxon>Insecta</taxon>
        <taxon>Pterygota</taxon>
        <taxon>Neoptera</taxon>
        <taxon>Endopterygota</taxon>
        <taxon>Coleoptera</taxon>
        <taxon>Polyphaga</taxon>
        <taxon>Cucujiformia</taxon>
        <taxon>Tenebrionidae</taxon>
        <taxon>Tenebrio</taxon>
    </lineage>
</organism>
<dbReference type="CDD" id="cd13199">
    <property type="entry name" value="FERM_C2_MyoVII"/>
    <property type="match status" value="1"/>
</dbReference>
<evidence type="ECO:0000259" key="1">
    <source>
        <dbReference type="PROSITE" id="PS50057"/>
    </source>
</evidence>
<evidence type="ECO:0000313" key="3">
    <source>
        <dbReference type="Proteomes" id="UP000719412"/>
    </source>
</evidence>
<protein>
    <recommendedName>
        <fullName evidence="1">FERM domain-containing protein</fullName>
    </recommendedName>
</protein>